<dbReference type="EMBL" id="BEZZ01001206">
    <property type="protein sequence ID" value="GCC38543.1"/>
    <property type="molecule type" value="Genomic_DNA"/>
</dbReference>
<evidence type="ECO:0000256" key="1">
    <source>
        <dbReference type="SAM" id="MobiDB-lite"/>
    </source>
</evidence>
<organism evidence="2 3">
    <name type="scientific">Chiloscyllium punctatum</name>
    <name type="common">Brownbanded bambooshark</name>
    <name type="synonym">Hemiscyllium punctatum</name>
    <dbReference type="NCBI Taxonomy" id="137246"/>
    <lineage>
        <taxon>Eukaryota</taxon>
        <taxon>Metazoa</taxon>
        <taxon>Chordata</taxon>
        <taxon>Craniata</taxon>
        <taxon>Vertebrata</taxon>
        <taxon>Chondrichthyes</taxon>
        <taxon>Elasmobranchii</taxon>
        <taxon>Galeomorphii</taxon>
        <taxon>Galeoidea</taxon>
        <taxon>Orectolobiformes</taxon>
        <taxon>Hemiscylliidae</taxon>
        <taxon>Chiloscyllium</taxon>
    </lineage>
</organism>
<accession>A0A401T798</accession>
<comment type="caution">
    <text evidence="2">The sequence shown here is derived from an EMBL/GenBank/DDBJ whole genome shotgun (WGS) entry which is preliminary data.</text>
</comment>
<feature type="compositionally biased region" description="Basic and acidic residues" evidence="1">
    <location>
        <begin position="81"/>
        <end position="96"/>
    </location>
</feature>
<dbReference type="Proteomes" id="UP000287033">
    <property type="component" value="Unassembled WGS sequence"/>
</dbReference>
<evidence type="ECO:0000313" key="2">
    <source>
        <dbReference type="EMBL" id="GCC38543.1"/>
    </source>
</evidence>
<feature type="compositionally biased region" description="Basic and acidic residues" evidence="1">
    <location>
        <begin position="138"/>
        <end position="148"/>
    </location>
</feature>
<feature type="region of interest" description="Disordered" evidence="1">
    <location>
        <begin position="1"/>
        <end position="148"/>
    </location>
</feature>
<name>A0A401T798_CHIPU</name>
<evidence type="ECO:0000313" key="3">
    <source>
        <dbReference type="Proteomes" id="UP000287033"/>
    </source>
</evidence>
<feature type="compositionally biased region" description="Basic and acidic residues" evidence="1">
    <location>
        <begin position="1"/>
        <end position="10"/>
    </location>
</feature>
<keyword evidence="3" id="KW-1185">Reference proteome</keyword>
<sequence>MLNAQEKRNQNQEGMEVEEGEIATIAEGPSDSTQDFQKVQGEMEAELNSTKSGQAVIGHASVEATVTLKSTPSHKTAVMDLQKKEEYHKKNREFSITRKPPASITSSKKAIKSSDGAKTQNAEHSWQHRRGQTGWAQEENKRFGENCRSKTIDTTDKEKAFIFSGKRISSGEDWDAEYDTEETKSGGIKETSFIPQHVKNKKTVTDDVWETDCLEKGHSKQEGPLQLQETEEDIIDVGREDFDAGKKCHPLLGSVTCVQSNTSSDVENIFKIMEKDVACDTRVNVTEQEVNTVELHATS</sequence>
<proteinExistence type="predicted"/>
<reference evidence="2 3" key="1">
    <citation type="journal article" date="2018" name="Nat. Ecol. Evol.">
        <title>Shark genomes provide insights into elasmobranch evolution and the origin of vertebrates.</title>
        <authorList>
            <person name="Hara Y"/>
            <person name="Yamaguchi K"/>
            <person name="Onimaru K"/>
            <person name="Kadota M"/>
            <person name="Koyanagi M"/>
            <person name="Keeley SD"/>
            <person name="Tatsumi K"/>
            <person name="Tanaka K"/>
            <person name="Motone F"/>
            <person name="Kageyama Y"/>
            <person name="Nozu R"/>
            <person name="Adachi N"/>
            <person name="Nishimura O"/>
            <person name="Nakagawa R"/>
            <person name="Tanegashima C"/>
            <person name="Kiyatake I"/>
            <person name="Matsumoto R"/>
            <person name="Murakumo K"/>
            <person name="Nishida K"/>
            <person name="Terakita A"/>
            <person name="Kuratani S"/>
            <person name="Sato K"/>
            <person name="Hyodo S Kuraku.S."/>
        </authorList>
    </citation>
    <scope>NUCLEOTIDE SEQUENCE [LARGE SCALE GENOMIC DNA]</scope>
</reference>
<gene>
    <name evidence="2" type="ORF">chiPu_0017058</name>
</gene>
<dbReference type="AlphaFoldDB" id="A0A401T798"/>
<protein>
    <submittedName>
        <fullName evidence="2">Uncharacterized protein</fullName>
    </submittedName>
</protein>